<evidence type="ECO:0000313" key="2">
    <source>
        <dbReference type="EMBL" id="KAF7136641.1"/>
    </source>
</evidence>
<comment type="caution">
    <text evidence="2">The sequence shown here is derived from an EMBL/GenBank/DDBJ whole genome shotgun (WGS) entry which is preliminary data.</text>
</comment>
<keyword evidence="3" id="KW-1185">Reference proteome</keyword>
<dbReference type="EMBL" id="WJXA01000008">
    <property type="protein sequence ID" value="KAF7136641.1"/>
    <property type="molecule type" value="Genomic_DNA"/>
</dbReference>
<dbReference type="OrthoDB" id="904489at2759"/>
<feature type="region of interest" description="Disordered" evidence="1">
    <location>
        <begin position="1"/>
        <end position="33"/>
    </location>
</feature>
<dbReference type="Proteomes" id="UP000626092">
    <property type="component" value="Unassembled WGS sequence"/>
</dbReference>
<organism evidence="2 3">
    <name type="scientific">Rhododendron simsii</name>
    <name type="common">Sims's rhododendron</name>
    <dbReference type="NCBI Taxonomy" id="118357"/>
    <lineage>
        <taxon>Eukaryota</taxon>
        <taxon>Viridiplantae</taxon>
        <taxon>Streptophyta</taxon>
        <taxon>Embryophyta</taxon>
        <taxon>Tracheophyta</taxon>
        <taxon>Spermatophyta</taxon>
        <taxon>Magnoliopsida</taxon>
        <taxon>eudicotyledons</taxon>
        <taxon>Gunneridae</taxon>
        <taxon>Pentapetalae</taxon>
        <taxon>asterids</taxon>
        <taxon>Ericales</taxon>
        <taxon>Ericaceae</taxon>
        <taxon>Ericoideae</taxon>
        <taxon>Rhodoreae</taxon>
        <taxon>Rhododendron</taxon>
    </lineage>
</organism>
<sequence>MGCVPSHNQTNLTTTKRGSREGERERERTETRIDRDDGLHLIAETTEAIEVPFADLVAATGGFIAGNFLGAGGIWKSLQRTTIDACPGLEEIELNAINLITFECRDPSMKKFSFSCVPKLEKMFFSRNLSHAWPGYFVPAASNLPQLKTLRISATAFRSLSSTPAEIERGDASSLNVVMPLPSVLS</sequence>
<feature type="compositionally biased region" description="Polar residues" evidence="1">
    <location>
        <begin position="1"/>
        <end position="12"/>
    </location>
</feature>
<reference evidence="2" key="1">
    <citation type="submission" date="2019-11" db="EMBL/GenBank/DDBJ databases">
        <authorList>
            <person name="Liu Y."/>
            <person name="Hou J."/>
            <person name="Li T.-Q."/>
            <person name="Guan C.-H."/>
            <person name="Wu X."/>
            <person name="Wu H.-Z."/>
            <person name="Ling F."/>
            <person name="Zhang R."/>
            <person name="Shi X.-G."/>
            <person name="Ren J.-P."/>
            <person name="Chen E.-F."/>
            <person name="Sun J.-M."/>
        </authorList>
    </citation>
    <scope>NUCLEOTIDE SEQUENCE</scope>
    <source>
        <strain evidence="2">Adult_tree_wgs_1</strain>
        <tissue evidence="2">Leaves</tissue>
    </source>
</reference>
<protein>
    <submittedName>
        <fullName evidence="2">Uncharacterized protein</fullName>
    </submittedName>
</protein>
<accession>A0A834LF22</accession>
<evidence type="ECO:0000256" key="1">
    <source>
        <dbReference type="SAM" id="MobiDB-lite"/>
    </source>
</evidence>
<name>A0A834LF22_RHOSS</name>
<feature type="compositionally biased region" description="Basic and acidic residues" evidence="1">
    <location>
        <begin position="18"/>
        <end position="33"/>
    </location>
</feature>
<proteinExistence type="predicted"/>
<gene>
    <name evidence="2" type="ORF">RHSIM_Rhsim08G0176700</name>
</gene>
<evidence type="ECO:0000313" key="3">
    <source>
        <dbReference type="Proteomes" id="UP000626092"/>
    </source>
</evidence>
<dbReference type="AlphaFoldDB" id="A0A834LF22"/>